<protein>
    <submittedName>
        <fullName evidence="1">Enterochelin esterase, putative</fullName>
    </submittedName>
</protein>
<dbReference type="Proteomes" id="UP000008311">
    <property type="component" value="Unassembled WGS sequence"/>
</dbReference>
<sequence length="280" mass="30320">MSYLQNNATYSDAGGVKGPSNRFDIHAVRVMPVAKSAVASQAIAAGMLRIVDNFASPQLGNSRKLRIYLPPGYDANPAQRYPVLYMHDGQNLFDPGTAAFGTAWAIGATVDSLIASGAIQPIIVVGIDNTPDRIAEYTPCCDKEHGGGKLDAYAAFLVDTVKPWVDANLRTLQDREHTAIMGSSLGGIASVYIAQQYPQVFSRAGGVSSSFWWNDQMFSKNVPPRQPVKFYLDAGTEGDGIDFTTHMRDAMLAKGLCAERRPDVLPRRGRRPQRGLLGTA</sequence>
<name>B9TP66_RICCO</name>
<gene>
    <name evidence="1" type="ORF">RCOM_1974330</name>
</gene>
<dbReference type="Gene3D" id="3.40.50.1820">
    <property type="entry name" value="alpha/beta hydrolase"/>
    <property type="match status" value="1"/>
</dbReference>
<evidence type="ECO:0000313" key="1">
    <source>
        <dbReference type="EMBL" id="EEF22348.1"/>
    </source>
</evidence>
<dbReference type="InterPro" id="IPR029058">
    <property type="entry name" value="AB_hydrolase_fold"/>
</dbReference>
<organism evidence="1 2">
    <name type="scientific">Ricinus communis</name>
    <name type="common">Castor bean</name>
    <dbReference type="NCBI Taxonomy" id="3988"/>
    <lineage>
        <taxon>Eukaryota</taxon>
        <taxon>Viridiplantae</taxon>
        <taxon>Streptophyta</taxon>
        <taxon>Embryophyta</taxon>
        <taxon>Tracheophyta</taxon>
        <taxon>Spermatophyta</taxon>
        <taxon>Magnoliopsida</taxon>
        <taxon>eudicotyledons</taxon>
        <taxon>Gunneridae</taxon>
        <taxon>Pentapetalae</taxon>
        <taxon>rosids</taxon>
        <taxon>fabids</taxon>
        <taxon>Malpighiales</taxon>
        <taxon>Euphorbiaceae</taxon>
        <taxon>Acalyphoideae</taxon>
        <taxon>Acalypheae</taxon>
        <taxon>Ricinus</taxon>
    </lineage>
</organism>
<feature type="non-terminal residue" evidence="1">
    <location>
        <position position="280"/>
    </location>
</feature>
<dbReference type="InterPro" id="IPR000801">
    <property type="entry name" value="Esterase-like"/>
</dbReference>
<proteinExistence type="predicted"/>
<dbReference type="SUPFAM" id="SSF53474">
    <property type="entry name" value="alpha/beta-Hydrolases"/>
    <property type="match status" value="1"/>
</dbReference>
<dbReference type="AlphaFoldDB" id="B9TP66"/>
<dbReference type="PANTHER" id="PTHR48098">
    <property type="entry name" value="ENTEROCHELIN ESTERASE-RELATED"/>
    <property type="match status" value="1"/>
</dbReference>
<dbReference type="InParanoid" id="B9TP66"/>
<dbReference type="PANTHER" id="PTHR48098:SF6">
    <property type="entry name" value="FERRI-BACILLIBACTIN ESTERASE BESA"/>
    <property type="match status" value="1"/>
</dbReference>
<dbReference type="Pfam" id="PF00756">
    <property type="entry name" value="Esterase"/>
    <property type="match status" value="1"/>
</dbReference>
<dbReference type="eggNOG" id="ENOG502S6N9">
    <property type="taxonomic scope" value="Eukaryota"/>
</dbReference>
<evidence type="ECO:0000313" key="2">
    <source>
        <dbReference type="Proteomes" id="UP000008311"/>
    </source>
</evidence>
<reference evidence="2" key="1">
    <citation type="journal article" date="2010" name="Nat. Biotechnol.">
        <title>Draft genome sequence of the oilseed species Ricinus communis.</title>
        <authorList>
            <person name="Chan A.P."/>
            <person name="Crabtree J."/>
            <person name="Zhao Q."/>
            <person name="Lorenzi H."/>
            <person name="Orvis J."/>
            <person name="Puiu D."/>
            <person name="Melake-Berhan A."/>
            <person name="Jones K.M."/>
            <person name="Redman J."/>
            <person name="Chen G."/>
            <person name="Cahoon E.B."/>
            <person name="Gedil M."/>
            <person name="Stanke M."/>
            <person name="Haas B.J."/>
            <person name="Wortman J.R."/>
            <person name="Fraser-Liggett C.M."/>
            <person name="Ravel J."/>
            <person name="Rabinowicz P.D."/>
        </authorList>
    </citation>
    <scope>NUCLEOTIDE SEQUENCE [LARGE SCALE GENOMIC DNA]</scope>
    <source>
        <strain evidence="2">cv. Hale</strain>
    </source>
</reference>
<dbReference type="EMBL" id="EQ994862">
    <property type="protein sequence ID" value="EEF22348.1"/>
    <property type="molecule type" value="Genomic_DNA"/>
</dbReference>
<accession>B9TP66</accession>
<keyword evidence="2" id="KW-1185">Reference proteome</keyword>
<dbReference type="InterPro" id="IPR050583">
    <property type="entry name" value="Mycobacterial_A85_antigen"/>
</dbReference>